<dbReference type="eggNOG" id="COG3209">
    <property type="taxonomic scope" value="Bacteria"/>
</dbReference>
<feature type="domain" description="LysM" evidence="3">
    <location>
        <begin position="3722"/>
        <end position="3769"/>
    </location>
</feature>
<dbReference type="InterPro" id="IPR036779">
    <property type="entry name" value="LysM_dom_sf"/>
</dbReference>
<dbReference type="CDD" id="cd00118">
    <property type="entry name" value="LysM"/>
    <property type="match status" value="1"/>
</dbReference>
<keyword evidence="2" id="KW-0472">Membrane</keyword>
<dbReference type="Gene3D" id="3.10.350.10">
    <property type="entry name" value="LysM domain"/>
    <property type="match status" value="1"/>
</dbReference>
<evidence type="ECO:0000256" key="2">
    <source>
        <dbReference type="SAM" id="Phobius"/>
    </source>
</evidence>
<dbReference type="InterPro" id="IPR031325">
    <property type="entry name" value="RHS_repeat"/>
</dbReference>
<dbReference type="Pfam" id="PF05593">
    <property type="entry name" value="RHS_repeat"/>
    <property type="match status" value="7"/>
</dbReference>
<dbReference type="PANTHER" id="PTHR32305:SF15">
    <property type="entry name" value="PROTEIN RHSA-RELATED"/>
    <property type="match status" value="1"/>
</dbReference>
<keyword evidence="1" id="KW-0677">Repeat</keyword>
<dbReference type="Gene3D" id="2.180.10.10">
    <property type="entry name" value="RHS repeat-associated core"/>
    <property type="match status" value="10"/>
</dbReference>
<dbReference type="Pfam" id="PF01476">
    <property type="entry name" value="LysM"/>
    <property type="match status" value="1"/>
</dbReference>
<dbReference type="eggNOG" id="COG1652">
    <property type="taxonomic scope" value="Bacteria"/>
</dbReference>
<dbReference type="SMART" id="SM00257">
    <property type="entry name" value="LysM"/>
    <property type="match status" value="1"/>
</dbReference>
<dbReference type="PANTHER" id="PTHR32305">
    <property type="match status" value="1"/>
</dbReference>
<evidence type="ECO:0000313" key="4">
    <source>
        <dbReference type="EMBL" id="AHE55635.1"/>
    </source>
</evidence>
<keyword evidence="2" id="KW-1133">Transmembrane helix</keyword>
<dbReference type="EMBL" id="CP006644">
    <property type="protein sequence ID" value="AHE55635.1"/>
    <property type="molecule type" value="Genomic_DNA"/>
</dbReference>
<sequence length="4330" mass="464978">MVAIVTGSGLGLERGSGFVLGSRGMLGDAATGRMGENVTINAATGNLVIQRKDEILIGRGPDNVLARTYNSLGGMTDDNGDNWMMSAQRRIVVDSTANTVTRFDWDGSSSVYGWDSGANAYVSKAGAGAFDTIRQVSGVWTWTDGPTQTTETYDMTKGGNVTATRDTDGNTLTYTYNAAGQLTRVTTADSDYTELVWSGSNITQLVTYYRSDSSVPTKTAMTRTHYTYDAQNRLKTIITDLTPLDNSISDGEVVTTTYTYDDGPGANDYSRRITRISESGGATIDITYTADKTKVASYTQYLTGTITNTVSFSYASGVTTITDGLQQVTKLSFNADNQLTKIEMPPAQPGGAVRSIAYVYDAGGNVTKMTDGGGKATTYQYDTNGNLTLQRDDAGNTITRTYGAKNEVLTETRYTAADEDDATVIAPAGPVTTRYVYDGENHLVFAISAEGNVTEFIYNSFGQQTATIAYPDNGYDVSALGTGVSPTEATLLAWKAAITNLSTIERETFAFDFRGNITQSTKRASASDTGAPTGAYSRLYYSYDQFGNLLSRRSDGISNSETFTYDGLGRLASSHDLNNATTTIVHDDALNRTVTTFASGMVQTATYNRAGQLISLQESGSGHPTATAEYRYDTLGRLRTASDASGRKTYHLYDALDRKIADVSGDGGFTEYRYDAAGRLVATIGYSQRLNQTQLTALATAEGISDLSTIRPVDPLNDAGATWEWRIYDRADRLVQVIDGGGNVTSFDYDGRSNLIRTTGYYNTRAPLVASFKVTTPTVMLNVVAHAKDNISRVFYDEDGRQEGTLDGAGYLTRTIFNAAGEVVETIAYSGLIADTNLRSTGTLDELVAATSGSAARHRYFTYDGRGWLTYELDTNLRPTSYLYDGAGNLIGKIDYAKSIAASASYGNSYVAAQVAGFTTSDNATTRWSWTVFDEAGRVGFSIDAQGGVTRNSYDALGRLTKVTAFSVARTITSPQDHASMLTWVGTNYNAAVDRETRYIYDLAGRVAYEIDSEGYVTEIGYDAEDRVTLRKRYASPFAIDDNATTGDVASLIGASAARAESFSYDPVGRLSTSTDGIGTVTRYLYDAQDRITDRIVADGTGDAATLHYAYDAAGRLANETSAYGQPEASVTSYAYDGMGNMLTRTDGTGAVTTYTYDQLGRVLSVLEPGLVASAATSFVYDGFGNVIRKQGQRAEVTTYAYDALNRLIWEVDAEGYATRTTYMFSGDVESVTRYANRVTASGPGIVPTVAADATRDATISYVRDKLGRATTKTDALGYVTTTTYNAFGEIASQIAPRDTTSPTTIQTNFTYNRRGLLTQTVVDAVAAGKNLTTFYEYNGYGERRSVTDAANSTTLTRYDDAGRVSETQDALDHLTVYTYDRRGNLVATTDALGNVTRNVYDKAGNRIATVDALGGVTSYRHDAEGRLIATTAYANRIALSGTTPLQMALTLPTVSATADQTTRYAYDGKGQLRFTLDALMRLTQFGYDAAGNLVRTTSYDGAVAADTNPNVNARYDLAYLTGQVNLLASLPNTRIERSVYDALGRLTFGIDSGNRVTAFAYDAQGNRSQQVAFAALYGSGSDPTHADMATWSAANAGNAANRVSRTFHDAAGQLVYSVDAMGYVTEYRYNKMRQVEEKVAYPATYAIDDASTIATIASTIGTTLPDDARIDKFIYDSAGRLIETVDRGNVRTVMQLDALGRTTSVTVAFGTPDAVTTTRSYDALGQVESETRAAGTGRAATTGYTYDALGRLDTSSFAGIVTKWTYDALGRTETRYDAFGIVDKQLQQSFTYDAFGRLKSETDRNGKTTVREYDQLDRLKSVSVPVDDNAANNLVTRYDYSARGNVKTTDAAGGLSYSYVDKLGRNILTVDAEGYVTRTTYDAFSNVDKVTRFEARIAVTPSLDTPPVPVNSSGSDATTDFDYDKLDRVQKSTDAEGHYELYGYNAFGDREWLRNKLSDQDGMSVATFTYRYDKMGRLISETLPASHTTPDGAVLVTEIVNDYSYDRRGNRIRKVELSNVVNSQQVQTDSRTTEYKYDELDRLTESKITNQVAVLYDGLLTSPAGQNQQIFVERLTYDARGNLVRSLDASGANTDFYYDELGRRTAQLRATTITGTQYSGTLTTWTYDGNGNVKTERVHDGAVPVPEDIGSPYADPPTTYRETQFNYDYANRLKDRTVAGSGGGVLVGSWSTINPGSGAFNVSQQKQSLTTSYTYDKLGNVTKVTDPNGASVTSYYDRLGRRIAQVDQENYVTYYTLDSDGNVLREERSSHALNLTTLPASVNGLAPNRIGYSRFEGQAAGWTIGADTANIVTSGPARNSDNGKQNLKIDFNATGPEQTVSIATDWANSFSVTGGERLSVRAGVEVTGPAVWTKLVVWWVDANGLGAGSATIDGRWGSPIPYGTILSGTITVPPTAASARFEVYTTTSGAGIGSLQLTEPMVTRAPADVNRIENSGLANGPAGWVNAGQSGAITLIGQLHTGSVGATNYLRADFNATGPGQTMSLATDKWWPATGGEQFHVRTGVEGLGAVGSLTLTIWWQDAFGNGTRVDIASLNGPQAYNTVMSGTVTAPPGTISARFEVYMTSAGAGTGSFNIIQPSVSLSPLGIAALPSFVRGPQSAAVLDAPRITTFTYDRNGRRLTETRKNVVRSTVGGTGAISNAVVDATITYTYNGLGQVTSKTEANGDRTDYVYDAIGRLTQEKGAAFADYTGTSVRPTTTYAYNGRNDLTRTEVSSAGYWDVRVTKYVYDRAGRMTSMTDAANFTRSYAYDAMGRVTRESYTRQRGDGSANVYEGIGYRYDAGGRLITQAVGTRATASGDFIAGGTELAATWMRYNSFDEMTDRGIGISVTDAPVNTGGRLQEVFDYDAAGRLWRSRTDDGVTRIFLHDKNGNQTLSLISTTVSLMDVSQESAAQSIDAGLGTSNIAGAITTIELYDKRGMSTATREPARQINATSTLYNLTRSRAYNAFGEVVRETDALNRSTTFEYNALGRLTRKTSPQVEVTSANGVSGQGNPIERYAYDVSGRLIGIQDANGFWNTRLLLAGTGHGGGATGGDALVLKEFHADSGIVENKYDVFGDKRVSINEASMTTLYGYDAMSRLVQVVYALRPANEIGNTSGDLQLIDQYRYDGLGQRIATWNSMFFPTYTNPFAPPSGNNTNQTVTTYDALGRVVATRAMGGELTTYSYYWDVGMNFPSIGVLGGWVKTTTNMLSKNRIDRTNYFGWEKGYRDFGGRQYNNYYNFAGQKTSGGWDDAGAQFQYYNTGLLKHEFNDGKGSTSYTYDQVGNLKSETFTTDFGYQYRNATANYDALGRMTSWSDSGGTANGVNIPAASVTWKYDAVGNVRSTTTTYRPLNDQGDAVSGLPPRTYWYLYDSMNRVTTSQGELVNGAIGRGTEGRDIFYDKAGKRTAMIFTKISAQYIPDPDYHPSPYDPPTNEIYVSTITHSREDYQYTADGYLAAVRRGEAVYQAPYGSTVVDGGAPTTAGPVLATYTRDAMGRITAYSEGANYSQETTYNAASQITVQRTTTVRGDGTYLSIVNNDYDAVGNLTFTTTDAAKNGSDSALPDNSTTYTYEWWDGPLQKTIVYDSDTGNVGNAPWSTTFNYSTAGSIRSASIIDGRSRTVSFITDINGAIINRDENDAATNNGDPRDVRYFFGGKQMGHISNNGIDNVDYAASVTDHLATPGYGAFRNGASSGSAYSSFADNYEAINGYNSNDAATTYVVNTGDTLASIAQATWGDASLWYVIADANGLFGSETLVAGQTLKIPDKVVNAKNNASTFKVYDPNEAIGDNSPSDPVAPKQPKKKGCGTFGAILLVAVSVAVAAIAGPAIIGGVQTFLAGGAVAGSAAASAAAIGGGIIGGALTGAAASIVSQGVGIAAGIQDSFNWKNVGLAAVAGAVGGGIQGWGNAVAEGLKTGGAITTFGKVGAFLGRSGFTSGLARGVITSAISQGVSVATGLQNGFDWGGIVASGLGGGVNAIVGGTSYISGAVGGVAGAAATSLILGRSFGDTIISSLPSIVGNTIGGLVANAVEDSLIAAKASKIIKENGWDEKDATLKTVIRRLLEFGASDSELRQSLTPLGTEVGPMGLAPSSALGPHDVARTVDIPYDGGLLERIFVPANARIDEVEKSIRTKDFKSLIDKYFDVEIAENLRDNPLRPQAEKDLSDALNKLMTTNVGKRIILNMAYQDYHQKIVLSPTGGSAAIAGKGSPILYNFRQIGEINIFSSDTSVLNRNTIALAHELGHSVLGYRDPVRAINVNPPALDVFKTLSKSYQDRILKDLVPNTTGDNVRYVENPIRKELGISPRKSYLDEAIWKPYHDTFKKN</sequence>
<evidence type="ECO:0000259" key="3">
    <source>
        <dbReference type="PROSITE" id="PS51782"/>
    </source>
</evidence>
<feature type="transmembrane region" description="Helical" evidence="2">
    <location>
        <begin position="3842"/>
        <end position="3867"/>
    </location>
</feature>
<keyword evidence="2" id="KW-0812">Transmembrane</keyword>
<dbReference type="InterPro" id="IPR006530">
    <property type="entry name" value="YD"/>
</dbReference>
<dbReference type="PATRIC" id="fig|1123269.5.peg.3888"/>
<dbReference type="KEGG" id="ssan:NX02_19880"/>
<dbReference type="InterPro" id="IPR050708">
    <property type="entry name" value="T6SS_VgrG/RHS"/>
</dbReference>
<protein>
    <recommendedName>
        <fullName evidence="3">LysM domain-containing protein</fullName>
    </recommendedName>
</protein>
<dbReference type="OrthoDB" id="7322641at2"/>
<proteinExistence type="predicted"/>
<name>W0AJ01_9SPHN</name>
<dbReference type="Pfam" id="PF25023">
    <property type="entry name" value="TEN_YD-shell"/>
    <property type="match status" value="4"/>
</dbReference>
<keyword evidence="5" id="KW-1185">Reference proteome</keyword>
<accession>W0AJ01</accession>
<dbReference type="STRING" id="1123269.NX02_19880"/>
<evidence type="ECO:0000313" key="5">
    <source>
        <dbReference type="Proteomes" id="UP000018851"/>
    </source>
</evidence>
<feature type="transmembrane region" description="Helical" evidence="2">
    <location>
        <begin position="3814"/>
        <end position="3835"/>
    </location>
</feature>
<reference evidence="4 5" key="1">
    <citation type="submission" date="2013-07" db="EMBL/GenBank/DDBJ databases">
        <title>Completed genome of Sphingomonas sanxanigenens NX02.</title>
        <authorList>
            <person name="Ma T."/>
            <person name="Huang H."/>
            <person name="Wu M."/>
            <person name="Li X."/>
            <person name="Li G."/>
        </authorList>
    </citation>
    <scope>NUCLEOTIDE SEQUENCE [LARGE SCALE GENOMIC DNA]</scope>
    <source>
        <strain evidence="4 5">NX02</strain>
    </source>
</reference>
<dbReference type="NCBIfam" id="TIGR01643">
    <property type="entry name" value="YD_repeat_2x"/>
    <property type="match status" value="15"/>
</dbReference>
<dbReference type="PROSITE" id="PS51782">
    <property type="entry name" value="LYSM"/>
    <property type="match status" value="1"/>
</dbReference>
<dbReference type="Pfam" id="PF20148">
    <property type="entry name" value="DUF6531"/>
    <property type="match status" value="1"/>
</dbReference>
<dbReference type="InterPro" id="IPR018392">
    <property type="entry name" value="LysM"/>
</dbReference>
<dbReference type="Proteomes" id="UP000018851">
    <property type="component" value="Chromosome"/>
</dbReference>
<organism evidence="4 5">
    <name type="scientific">Sphingomonas sanxanigenens DSM 19645 = NX02</name>
    <dbReference type="NCBI Taxonomy" id="1123269"/>
    <lineage>
        <taxon>Bacteria</taxon>
        <taxon>Pseudomonadati</taxon>
        <taxon>Pseudomonadota</taxon>
        <taxon>Alphaproteobacteria</taxon>
        <taxon>Sphingomonadales</taxon>
        <taxon>Sphingomonadaceae</taxon>
        <taxon>Sphingomonas</taxon>
    </lineage>
</organism>
<dbReference type="HOGENOM" id="CLU_000105_0_0_5"/>
<evidence type="ECO:0000256" key="1">
    <source>
        <dbReference type="ARBA" id="ARBA00022737"/>
    </source>
</evidence>
<dbReference type="InterPro" id="IPR045351">
    <property type="entry name" value="DUF6531"/>
</dbReference>
<dbReference type="InterPro" id="IPR056823">
    <property type="entry name" value="TEN-like_YD-shell"/>
</dbReference>
<dbReference type="RefSeq" id="WP_025293786.1">
    <property type="nucleotide sequence ID" value="NZ_CP006644.1"/>
</dbReference>
<gene>
    <name evidence="4" type="ORF">NX02_19880</name>
</gene>